<accession>A0A6L9S3X1</accession>
<gene>
    <name evidence="3" type="ORF">G1H10_05055</name>
</gene>
<keyword evidence="2" id="KW-0812">Transmembrane</keyword>
<comment type="caution">
    <text evidence="3">The sequence shown here is derived from an EMBL/GenBank/DDBJ whole genome shotgun (WGS) entry which is preliminary data.</text>
</comment>
<name>A0A6L9S3X1_9ACTN</name>
<feature type="transmembrane region" description="Helical" evidence="2">
    <location>
        <begin position="121"/>
        <end position="142"/>
    </location>
</feature>
<feature type="transmembrane region" description="Helical" evidence="2">
    <location>
        <begin position="148"/>
        <end position="169"/>
    </location>
</feature>
<evidence type="ECO:0000256" key="2">
    <source>
        <dbReference type="SAM" id="Phobius"/>
    </source>
</evidence>
<evidence type="ECO:0000313" key="3">
    <source>
        <dbReference type="EMBL" id="NED99530.1"/>
    </source>
</evidence>
<dbReference type="EMBL" id="JAAGOA010000003">
    <property type="protein sequence ID" value="NED99530.1"/>
    <property type="molecule type" value="Genomic_DNA"/>
</dbReference>
<feature type="transmembrane region" description="Helical" evidence="2">
    <location>
        <begin position="190"/>
        <end position="214"/>
    </location>
</feature>
<feature type="transmembrane region" description="Helical" evidence="2">
    <location>
        <begin position="295"/>
        <end position="315"/>
    </location>
</feature>
<feature type="transmembrane region" description="Helical" evidence="2">
    <location>
        <begin position="327"/>
        <end position="349"/>
    </location>
</feature>
<reference evidence="3 4" key="1">
    <citation type="submission" date="2020-02" db="EMBL/GenBank/DDBJ databases">
        <authorList>
            <person name="Li X.-J."/>
            <person name="Han X.-M."/>
        </authorList>
    </citation>
    <scope>NUCLEOTIDE SEQUENCE [LARGE SCALE GENOMIC DNA]</scope>
    <source>
        <strain evidence="3 4">CCTCC AB 2017055</strain>
    </source>
</reference>
<proteinExistence type="predicted"/>
<feature type="transmembrane region" description="Helical" evidence="2">
    <location>
        <begin position="234"/>
        <end position="256"/>
    </location>
</feature>
<keyword evidence="2" id="KW-1133">Transmembrane helix</keyword>
<evidence type="ECO:0000313" key="4">
    <source>
        <dbReference type="Proteomes" id="UP000475214"/>
    </source>
</evidence>
<dbReference type="Pfam" id="PF19877">
    <property type="entry name" value="DUF6350"/>
    <property type="match status" value="1"/>
</dbReference>
<dbReference type="InterPro" id="IPR045931">
    <property type="entry name" value="DUF6350"/>
</dbReference>
<feature type="transmembrane region" description="Helical" evidence="2">
    <location>
        <begin position="84"/>
        <end position="100"/>
    </location>
</feature>
<organism evidence="3 4">
    <name type="scientific">Phytoactinopolyspora halotolerans</name>
    <dbReference type="NCBI Taxonomy" id="1981512"/>
    <lineage>
        <taxon>Bacteria</taxon>
        <taxon>Bacillati</taxon>
        <taxon>Actinomycetota</taxon>
        <taxon>Actinomycetes</taxon>
        <taxon>Jiangellales</taxon>
        <taxon>Jiangellaceae</taxon>
        <taxon>Phytoactinopolyspora</taxon>
    </lineage>
</organism>
<feature type="region of interest" description="Disordered" evidence="1">
    <location>
        <begin position="405"/>
        <end position="427"/>
    </location>
</feature>
<keyword evidence="4" id="KW-1185">Reference proteome</keyword>
<keyword evidence="2" id="KW-0472">Membrane</keyword>
<sequence>MSDLLTRPLLRRDEPAWGSRVPWLASVLAAGWALVAGLALSVLPPVAVWISEGAGSPVADPVRFGTWIWLASHRVGLQVGDADFTFAPLGMTVLFVLLMYRSARWAAHQAGTATPKGMVAVIAPAMVLHALGAWMLAIFAGAGDVSAAPFAAAGVAALWALLAFGLGVVHETGYDEEWLERVAPEVRAALAGAAVALACLALCGVVLVVISTVSNAGQIGALADALDAGTMGDAVLAVGGAVLVPNAILWATSFALGPGFAVGTETVIAPDGVQVGIVPAVPALGALPSDVPSPWIWAVLLGPVLAGVVSGLLVYRRLGLSEEPLSIIMLAAGGSGAAASLAMSVLAVLSGGSVGAMRLATVGPVAWEVAAMTFLTVGVPAMVTVALLMWRQARSRASAVTSTDASVATSTASTSPGTASGAADTGL</sequence>
<feature type="transmembrane region" description="Helical" evidence="2">
    <location>
        <begin position="369"/>
        <end position="390"/>
    </location>
</feature>
<dbReference type="AlphaFoldDB" id="A0A6L9S3X1"/>
<evidence type="ECO:0000256" key="1">
    <source>
        <dbReference type="SAM" id="MobiDB-lite"/>
    </source>
</evidence>
<feature type="transmembrane region" description="Helical" evidence="2">
    <location>
        <begin position="21"/>
        <end position="43"/>
    </location>
</feature>
<dbReference type="Proteomes" id="UP000475214">
    <property type="component" value="Unassembled WGS sequence"/>
</dbReference>
<dbReference type="RefSeq" id="WP_163733627.1">
    <property type="nucleotide sequence ID" value="NZ_JAAGOA010000003.1"/>
</dbReference>
<protein>
    <submittedName>
        <fullName evidence="3">Uncharacterized protein</fullName>
    </submittedName>
</protein>